<evidence type="ECO:0000313" key="2">
    <source>
        <dbReference type="EMBL" id="RXW32978.1"/>
    </source>
</evidence>
<name>A0A4V1Q7L2_9ACTN</name>
<reference evidence="2 3" key="1">
    <citation type="submission" date="2018-01" db="EMBL/GenBank/DDBJ databases">
        <title>Lactibacter flavus gen. nov., sp. nov., a novel bacterium of the family Propionibacteriaceae isolated from raw milk and dairy products.</title>
        <authorList>
            <person name="Wenning M."/>
            <person name="Breitenwieser F."/>
            <person name="Huptas C."/>
            <person name="von Neubeck M."/>
            <person name="Busse H.-J."/>
            <person name="Scherer S."/>
        </authorList>
    </citation>
    <scope>NUCLEOTIDE SEQUENCE [LARGE SCALE GENOMIC DNA]</scope>
    <source>
        <strain evidence="2 3">VG341</strain>
    </source>
</reference>
<proteinExistence type="predicted"/>
<keyword evidence="3" id="KW-1185">Reference proteome</keyword>
<feature type="domain" description="DUF7691" evidence="1">
    <location>
        <begin position="4"/>
        <end position="213"/>
    </location>
</feature>
<accession>A0A4V1Q7L2</accession>
<dbReference type="RefSeq" id="WP_164987414.1">
    <property type="nucleotide sequence ID" value="NZ_PPCV01000002.1"/>
</dbReference>
<dbReference type="InterPro" id="IPR056108">
    <property type="entry name" value="DUF7691"/>
</dbReference>
<dbReference type="Pfam" id="PF24740">
    <property type="entry name" value="DUF7691"/>
    <property type="match status" value="1"/>
</dbReference>
<gene>
    <name evidence="2" type="ORF">C1706_03635</name>
</gene>
<dbReference type="EMBL" id="PPCV01000002">
    <property type="protein sequence ID" value="RXW32978.1"/>
    <property type="molecule type" value="Genomic_DNA"/>
</dbReference>
<sequence>MGNVSLIAVAIDDVREVFSGSDASLAELRDVAERVWPAPPPRGGLLSKLGPFSRRAADAPVVYPGIPTGIDIDAVGHGRDVPPERLSAAWALVGAWLADHGWSHLEVSVDRGPLDSIDFDLAAHGVPADLGLRSVFRRAIGLPLKPLPGQTLGYARGAQAIAMASHWQAALPALTPEHHDLAAPIVEWLQGFPQWTQQAREQGRQQPDLVAVYRA</sequence>
<organism evidence="2 3">
    <name type="scientific">Propioniciclava flava</name>
    <dbReference type="NCBI Taxonomy" id="2072026"/>
    <lineage>
        <taxon>Bacteria</taxon>
        <taxon>Bacillati</taxon>
        <taxon>Actinomycetota</taxon>
        <taxon>Actinomycetes</taxon>
        <taxon>Propionibacteriales</taxon>
        <taxon>Propionibacteriaceae</taxon>
        <taxon>Propioniciclava</taxon>
    </lineage>
</organism>
<evidence type="ECO:0000259" key="1">
    <source>
        <dbReference type="Pfam" id="PF24740"/>
    </source>
</evidence>
<dbReference type="AlphaFoldDB" id="A0A4V1Q7L2"/>
<dbReference type="Proteomes" id="UP000290624">
    <property type="component" value="Unassembled WGS sequence"/>
</dbReference>
<protein>
    <recommendedName>
        <fullName evidence="1">DUF7691 domain-containing protein</fullName>
    </recommendedName>
</protein>
<evidence type="ECO:0000313" key="3">
    <source>
        <dbReference type="Proteomes" id="UP000290624"/>
    </source>
</evidence>
<comment type="caution">
    <text evidence="2">The sequence shown here is derived from an EMBL/GenBank/DDBJ whole genome shotgun (WGS) entry which is preliminary data.</text>
</comment>